<dbReference type="EMBL" id="OBEH01000004">
    <property type="protein sequence ID" value="SNZ00862.1"/>
    <property type="molecule type" value="Genomic_DNA"/>
</dbReference>
<proteinExistence type="predicted"/>
<evidence type="ECO:0000313" key="1">
    <source>
        <dbReference type="EMBL" id="SNZ00862.1"/>
    </source>
</evidence>
<gene>
    <name evidence="1" type="ORF">SAMN06265377_2689</name>
</gene>
<name>A0A285MUL0_9FLAO</name>
<accession>A0A285MUL0</accession>
<evidence type="ECO:0000313" key="2">
    <source>
        <dbReference type="Proteomes" id="UP000219048"/>
    </source>
</evidence>
<organism evidence="1 2">
    <name type="scientific">Flagellimonas pacifica</name>
    <dbReference type="NCBI Taxonomy" id="1247520"/>
    <lineage>
        <taxon>Bacteria</taxon>
        <taxon>Pseudomonadati</taxon>
        <taxon>Bacteroidota</taxon>
        <taxon>Flavobacteriia</taxon>
        <taxon>Flavobacteriales</taxon>
        <taxon>Flavobacteriaceae</taxon>
        <taxon>Flagellimonas</taxon>
    </lineage>
</organism>
<keyword evidence="2" id="KW-1185">Reference proteome</keyword>
<protein>
    <submittedName>
        <fullName evidence="1">Uncharacterized protein</fullName>
    </submittedName>
</protein>
<dbReference type="AlphaFoldDB" id="A0A285MUL0"/>
<dbReference type="Proteomes" id="UP000219048">
    <property type="component" value="Unassembled WGS sequence"/>
</dbReference>
<sequence length="39" mass="4398">MSAIKDWKQASKTFNGIFFVVNCNSSLNDSSFNKLTLQL</sequence>
<reference evidence="2" key="1">
    <citation type="submission" date="2017-09" db="EMBL/GenBank/DDBJ databases">
        <authorList>
            <person name="Varghese N."/>
            <person name="Submissions S."/>
        </authorList>
    </citation>
    <scope>NUCLEOTIDE SEQUENCE [LARGE SCALE GENOMIC DNA]</scope>
    <source>
        <strain evidence="2">DSM 25885</strain>
    </source>
</reference>